<accession>X0XJ87</accession>
<reference evidence="1" key="1">
    <citation type="journal article" date="2014" name="Front. Microbiol.">
        <title>High frequency of phylogenetically diverse reductive dehalogenase-homologous genes in deep subseafloor sedimentary metagenomes.</title>
        <authorList>
            <person name="Kawai M."/>
            <person name="Futagami T."/>
            <person name="Toyoda A."/>
            <person name="Takaki Y."/>
            <person name="Nishi S."/>
            <person name="Hori S."/>
            <person name="Arai W."/>
            <person name="Tsubouchi T."/>
            <person name="Morono Y."/>
            <person name="Uchiyama I."/>
            <person name="Ito T."/>
            <person name="Fujiyama A."/>
            <person name="Inagaki F."/>
            <person name="Takami H."/>
        </authorList>
    </citation>
    <scope>NUCLEOTIDE SEQUENCE</scope>
    <source>
        <strain evidence="1">Expedition CK06-06</strain>
    </source>
</reference>
<evidence type="ECO:0000313" key="1">
    <source>
        <dbReference type="EMBL" id="GAG36718.1"/>
    </source>
</evidence>
<name>X0XJ87_9ZZZZ</name>
<feature type="non-terminal residue" evidence="1">
    <location>
        <position position="243"/>
    </location>
</feature>
<protein>
    <submittedName>
        <fullName evidence="1">Uncharacterized protein</fullName>
    </submittedName>
</protein>
<sequence length="243" mass="28114">MSPQEKRSGKEELDAFQTASQNSLFPKLIYSKHYINDLLDMPDDYEAHITFLFDAFPVSVNTAEPIEDRRSNYLFGILYEYINYFSSQDGNIFWKRQISPKKGIDIDDSSPVHEIMTNLYWLYSKYSGVISSDGIQTGQVPTIYLSLGSTEKNLISQVHQSSDWVLTIDRNFGLEYMDSPYDDYCPVYLIDYQPEYLSEVGHRLIISTQHLTEVQQFVKPVLENLDIPSNPEIIEKIIHALRS</sequence>
<proteinExistence type="predicted"/>
<gene>
    <name evidence="1" type="ORF">S01H1_72628</name>
</gene>
<dbReference type="EMBL" id="BARS01048458">
    <property type="protein sequence ID" value="GAG36718.1"/>
    <property type="molecule type" value="Genomic_DNA"/>
</dbReference>
<organism evidence="1">
    <name type="scientific">marine sediment metagenome</name>
    <dbReference type="NCBI Taxonomy" id="412755"/>
    <lineage>
        <taxon>unclassified sequences</taxon>
        <taxon>metagenomes</taxon>
        <taxon>ecological metagenomes</taxon>
    </lineage>
</organism>
<dbReference type="AlphaFoldDB" id="X0XJ87"/>
<comment type="caution">
    <text evidence="1">The sequence shown here is derived from an EMBL/GenBank/DDBJ whole genome shotgun (WGS) entry which is preliminary data.</text>
</comment>